<gene>
    <name evidence="2" type="ORF">MGYG_08976</name>
</gene>
<reference evidence="3" key="1">
    <citation type="journal article" date="2012" name="MBio">
        <title>Comparative genome analysis of Trichophyton rubrum and related dermatophytes reveals candidate genes involved in infection.</title>
        <authorList>
            <person name="Martinez D.A."/>
            <person name="Oliver B.G."/>
            <person name="Graeser Y."/>
            <person name="Goldberg J.M."/>
            <person name="Li W."/>
            <person name="Martinez-Rossi N.M."/>
            <person name="Monod M."/>
            <person name="Shelest E."/>
            <person name="Barton R.C."/>
            <person name="Birch E."/>
            <person name="Brakhage A.A."/>
            <person name="Chen Z."/>
            <person name="Gurr S.J."/>
            <person name="Heiman D."/>
            <person name="Heitman J."/>
            <person name="Kosti I."/>
            <person name="Rossi A."/>
            <person name="Saif S."/>
            <person name="Samalova M."/>
            <person name="Saunders C.W."/>
            <person name="Shea T."/>
            <person name="Summerbell R.C."/>
            <person name="Xu J."/>
            <person name="Young S."/>
            <person name="Zeng Q."/>
            <person name="Birren B.W."/>
            <person name="Cuomo C.A."/>
            <person name="White T.C."/>
        </authorList>
    </citation>
    <scope>NUCLEOTIDE SEQUENCE [LARGE SCALE GENOMIC DNA]</scope>
    <source>
        <strain evidence="3">ATCC MYA-4604 / CBS 118893</strain>
    </source>
</reference>
<evidence type="ECO:0000313" key="2">
    <source>
        <dbReference type="EMBL" id="EFQ99419.1"/>
    </source>
</evidence>
<name>E4URJ7_ARTGP</name>
<dbReference type="AlphaFoldDB" id="E4URJ7"/>
<feature type="compositionally biased region" description="Basic residues" evidence="1">
    <location>
        <begin position="57"/>
        <end position="79"/>
    </location>
</feature>
<keyword evidence="3" id="KW-1185">Reference proteome</keyword>
<dbReference type="HOGENOM" id="CLU_1864639_0_0_1"/>
<organism evidence="3">
    <name type="scientific">Arthroderma gypseum (strain ATCC MYA-4604 / CBS 118893)</name>
    <name type="common">Microsporum gypseum</name>
    <dbReference type="NCBI Taxonomy" id="535722"/>
    <lineage>
        <taxon>Eukaryota</taxon>
        <taxon>Fungi</taxon>
        <taxon>Dikarya</taxon>
        <taxon>Ascomycota</taxon>
        <taxon>Pezizomycotina</taxon>
        <taxon>Eurotiomycetes</taxon>
        <taxon>Eurotiomycetidae</taxon>
        <taxon>Onygenales</taxon>
        <taxon>Arthrodermataceae</taxon>
        <taxon>Nannizzia</taxon>
    </lineage>
</organism>
<dbReference type="InParanoid" id="E4URJ7"/>
<evidence type="ECO:0000256" key="1">
    <source>
        <dbReference type="SAM" id="MobiDB-lite"/>
    </source>
</evidence>
<evidence type="ECO:0000313" key="3">
    <source>
        <dbReference type="Proteomes" id="UP000002669"/>
    </source>
</evidence>
<dbReference type="GeneID" id="10030204"/>
<dbReference type="EMBL" id="DS989823">
    <property type="protein sequence ID" value="EFQ99419.1"/>
    <property type="molecule type" value="Genomic_DNA"/>
</dbReference>
<proteinExistence type="predicted"/>
<sequence length="137" mass="16043">MAKELLHPPLVVFVDVHWRRLRRRQAAAVRGRATESDEKAKRDYKTCKEDQDERRVRGAGHRSRRVPRKSKSLKSRRMREKKERNSHLECPSFRPPRNASSRQAVRWPRNSAWPTPPAAAWIRTFPPASTRAASNKE</sequence>
<dbReference type="RefSeq" id="XP_003174902.1">
    <property type="nucleotide sequence ID" value="XM_003174854.1"/>
</dbReference>
<accession>E4URJ7</accession>
<dbReference type="VEuPathDB" id="FungiDB:MGYG_08976"/>
<dbReference type="Proteomes" id="UP000002669">
    <property type="component" value="Unassembled WGS sequence"/>
</dbReference>
<feature type="region of interest" description="Disordered" evidence="1">
    <location>
        <begin position="26"/>
        <end position="137"/>
    </location>
</feature>
<feature type="compositionally biased region" description="Basic and acidic residues" evidence="1">
    <location>
        <begin position="32"/>
        <end position="56"/>
    </location>
</feature>
<protein>
    <submittedName>
        <fullName evidence="2">Uncharacterized protein</fullName>
    </submittedName>
</protein>